<accession>A0ABX2BYA0</accession>
<feature type="domain" description="N-acetyltransferase" evidence="1">
    <location>
        <begin position="91"/>
        <end position="169"/>
    </location>
</feature>
<dbReference type="PANTHER" id="PTHR42791">
    <property type="entry name" value="GNAT FAMILY ACETYLTRANSFERASE"/>
    <property type="match status" value="1"/>
</dbReference>
<evidence type="ECO:0000259" key="1">
    <source>
        <dbReference type="Pfam" id="PF00583"/>
    </source>
</evidence>
<reference evidence="2 3" key="1">
    <citation type="submission" date="2019-11" db="EMBL/GenBank/DDBJ databases">
        <title>Metabolism of dissolved organic matter in forest soils.</title>
        <authorList>
            <person name="Cyle K.T."/>
            <person name="Wilhelm R.C."/>
            <person name="Martinez C.E."/>
        </authorList>
    </citation>
    <scope>NUCLEOTIDE SEQUENCE [LARGE SCALE GENOMIC DNA]</scope>
    <source>
        <strain evidence="2 3">1N</strain>
    </source>
</reference>
<dbReference type="Gene3D" id="3.40.630.30">
    <property type="match status" value="1"/>
</dbReference>
<organism evidence="2 3">
    <name type="scientific">Paraburkholderia solitsugae</name>
    <dbReference type="NCBI Taxonomy" id="2675748"/>
    <lineage>
        <taxon>Bacteria</taxon>
        <taxon>Pseudomonadati</taxon>
        <taxon>Pseudomonadota</taxon>
        <taxon>Betaproteobacteria</taxon>
        <taxon>Burkholderiales</taxon>
        <taxon>Burkholderiaceae</taxon>
        <taxon>Paraburkholderia</taxon>
    </lineage>
</organism>
<dbReference type="Proteomes" id="UP000652198">
    <property type="component" value="Unassembled WGS sequence"/>
</dbReference>
<comment type="caution">
    <text evidence="2">The sequence shown here is derived from an EMBL/GenBank/DDBJ whole genome shotgun (WGS) entry which is preliminary data.</text>
</comment>
<dbReference type="InterPro" id="IPR052523">
    <property type="entry name" value="Trichothecene_AcTrans"/>
</dbReference>
<dbReference type="PANTHER" id="PTHR42791:SF1">
    <property type="entry name" value="N-ACETYLTRANSFERASE DOMAIN-CONTAINING PROTEIN"/>
    <property type="match status" value="1"/>
</dbReference>
<name>A0ABX2BYA0_9BURK</name>
<dbReference type="InterPro" id="IPR016181">
    <property type="entry name" value="Acyl_CoA_acyltransferase"/>
</dbReference>
<evidence type="ECO:0000313" key="2">
    <source>
        <dbReference type="EMBL" id="NPT45741.1"/>
    </source>
</evidence>
<protein>
    <submittedName>
        <fullName evidence="2">GNAT family N-acetyltransferase</fullName>
    </submittedName>
</protein>
<dbReference type="EMBL" id="WOEY01000126">
    <property type="protein sequence ID" value="NPT45741.1"/>
    <property type="molecule type" value="Genomic_DNA"/>
</dbReference>
<dbReference type="CDD" id="cd04301">
    <property type="entry name" value="NAT_SF"/>
    <property type="match status" value="1"/>
</dbReference>
<dbReference type="Pfam" id="PF00583">
    <property type="entry name" value="Acetyltransf_1"/>
    <property type="match status" value="1"/>
</dbReference>
<keyword evidence="3" id="KW-1185">Reference proteome</keyword>
<sequence>MSAIVANPAEVSCVTDVVSDAFLSDPVWSWVFHDKRSMRAYWAMFIKSALRFPFVFRTRGYEAVSVWIPPEGTAFLPEDAQSFEQILEELCGERASEVAGFLDKFDEAHPRSEPHYYLGLLGTASQHRGQGIGMSLLGQNLKLMDELQMPAYLESSNELNNPKYAALGFESVSSFQVPGNGPIVTGMWRAPRS</sequence>
<gene>
    <name evidence="2" type="ORF">GNZ12_31360</name>
</gene>
<dbReference type="RefSeq" id="WP_172316006.1">
    <property type="nucleotide sequence ID" value="NZ_WOEY01000126.1"/>
</dbReference>
<dbReference type="SUPFAM" id="SSF55729">
    <property type="entry name" value="Acyl-CoA N-acyltransferases (Nat)"/>
    <property type="match status" value="1"/>
</dbReference>
<proteinExistence type="predicted"/>
<dbReference type="InterPro" id="IPR000182">
    <property type="entry name" value="GNAT_dom"/>
</dbReference>
<evidence type="ECO:0000313" key="3">
    <source>
        <dbReference type="Proteomes" id="UP000652198"/>
    </source>
</evidence>